<dbReference type="Proteomes" id="UP001595867">
    <property type="component" value="Unassembled WGS sequence"/>
</dbReference>
<reference evidence="2" key="1">
    <citation type="journal article" date="2019" name="Int. J. Syst. Evol. Microbiol.">
        <title>The Global Catalogue of Microorganisms (GCM) 10K type strain sequencing project: providing services to taxonomists for standard genome sequencing and annotation.</title>
        <authorList>
            <consortium name="The Broad Institute Genomics Platform"/>
            <consortium name="The Broad Institute Genome Sequencing Center for Infectious Disease"/>
            <person name="Wu L."/>
            <person name="Ma J."/>
        </authorList>
    </citation>
    <scope>NUCLEOTIDE SEQUENCE [LARGE SCALE GENOMIC DNA]</scope>
    <source>
        <strain evidence="2">TBRC 5832</strain>
    </source>
</reference>
<name>A0ABV8JCT1_9ACTN</name>
<evidence type="ECO:0000313" key="2">
    <source>
        <dbReference type="Proteomes" id="UP001595867"/>
    </source>
</evidence>
<proteinExistence type="predicted"/>
<organism evidence="1 2">
    <name type="scientific">Actinoplanes subglobosus</name>
    <dbReference type="NCBI Taxonomy" id="1547892"/>
    <lineage>
        <taxon>Bacteria</taxon>
        <taxon>Bacillati</taxon>
        <taxon>Actinomycetota</taxon>
        <taxon>Actinomycetes</taxon>
        <taxon>Micromonosporales</taxon>
        <taxon>Micromonosporaceae</taxon>
        <taxon>Actinoplanes</taxon>
    </lineage>
</organism>
<protein>
    <submittedName>
        <fullName evidence="1">Uncharacterized protein</fullName>
    </submittedName>
</protein>
<dbReference type="RefSeq" id="WP_378073741.1">
    <property type="nucleotide sequence ID" value="NZ_JBHSBL010000045.1"/>
</dbReference>
<comment type="caution">
    <text evidence="1">The sequence shown here is derived from an EMBL/GenBank/DDBJ whole genome shotgun (WGS) entry which is preliminary data.</text>
</comment>
<evidence type="ECO:0000313" key="1">
    <source>
        <dbReference type="EMBL" id="MFC4072834.1"/>
    </source>
</evidence>
<accession>A0ABV8JCT1</accession>
<gene>
    <name evidence="1" type="ORF">ACFO0C_48545</name>
</gene>
<keyword evidence="2" id="KW-1185">Reference proteome</keyword>
<dbReference type="EMBL" id="JBHSBL010000045">
    <property type="protein sequence ID" value="MFC4072834.1"/>
    <property type="molecule type" value="Genomic_DNA"/>
</dbReference>
<sequence length="221" mass="24050">MPLNAYLAGFRPPPDPAVLADATGWSTDPEFWPAYLVVAGGSWTAPLSFDADPADVEQYADALHDDGTWPYITVDLHRDHRLHILFRNYEDDYGLDYLLQPAGSEALITAVALEGCFVGPAVSWDELATFADRPDALLLLLPMLGAGGVPPGSEGTVTAALTAVGIRRNRRKVARELLTPSKRMWGPVEWAEGMCLGRYSPRDPLCPPERQALFAEAFGGK</sequence>